<keyword evidence="2" id="KW-1185">Reference proteome</keyword>
<accession>A0A1H3USL2</accession>
<organism evidence="1 2">
    <name type="scientific">Evansella caseinilytica</name>
    <dbReference type="NCBI Taxonomy" id="1503961"/>
    <lineage>
        <taxon>Bacteria</taxon>
        <taxon>Bacillati</taxon>
        <taxon>Bacillota</taxon>
        <taxon>Bacilli</taxon>
        <taxon>Bacillales</taxon>
        <taxon>Bacillaceae</taxon>
        <taxon>Evansella</taxon>
    </lineage>
</organism>
<proteinExistence type="predicted"/>
<dbReference type="OrthoDB" id="3216107at2"/>
<evidence type="ECO:0000313" key="2">
    <source>
        <dbReference type="Proteomes" id="UP000198935"/>
    </source>
</evidence>
<dbReference type="STRING" id="1503961.SAMN05421736_12548"/>
<evidence type="ECO:0000313" key="1">
    <source>
        <dbReference type="EMBL" id="SDZ65318.1"/>
    </source>
</evidence>
<gene>
    <name evidence="1" type="ORF">SAMN05421736_12548</name>
</gene>
<name>A0A1H3USL2_9BACI</name>
<dbReference type="EMBL" id="FNPI01000025">
    <property type="protein sequence ID" value="SDZ65318.1"/>
    <property type="molecule type" value="Genomic_DNA"/>
</dbReference>
<dbReference type="AlphaFoldDB" id="A0A1H3USL2"/>
<sequence>MYQYYKGLVIREGTEGEPAAYIEALFEDAGWASNTPDWQKEKFSFIFKNATCAYYGYIQARKDGHRY</sequence>
<dbReference type="Proteomes" id="UP000198935">
    <property type="component" value="Unassembled WGS sequence"/>
</dbReference>
<protein>
    <submittedName>
        <fullName evidence="1">Uncharacterized protein</fullName>
    </submittedName>
</protein>
<reference evidence="2" key="1">
    <citation type="submission" date="2016-10" db="EMBL/GenBank/DDBJ databases">
        <authorList>
            <person name="Varghese N."/>
            <person name="Submissions S."/>
        </authorList>
    </citation>
    <scope>NUCLEOTIDE SEQUENCE [LARGE SCALE GENOMIC DNA]</scope>
    <source>
        <strain evidence="2">SP</strain>
    </source>
</reference>